<name>A0AAD1SEB2_PELCU</name>
<dbReference type="AlphaFoldDB" id="A0AAD1SEB2"/>
<gene>
    <name evidence="1" type="ORF">PECUL_23A056734</name>
</gene>
<feature type="non-terminal residue" evidence="1">
    <location>
        <position position="103"/>
    </location>
</feature>
<accession>A0AAD1SEB2</accession>
<dbReference type="PANTHER" id="PTHR19446">
    <property type="entry name" value="REVERSE TRANSCRIPTASES"/>
    <property type="match status" value="1"/>
</dbReference>
<dbReference type="Proteomes" id="UP001295444">
    <property type="component" value="Chromosome 05"/>
</dbReference>
<organism evidence="1 2">
    <name type="scientific">Pelobates cultripes</name>
    <name type="common">Western spadefoot toad</name>
    <dbReference type="NCBI Taxonomy" id="61616"/>
    <lineage>
        <taxon>Eukaryota</taxon>
        <taxon>Metazoa</taxon>
        <taxon>Chordata</taxon>
        <taxon>Craniata</taxon>
        <taxon>Vertebrata</taxon>
        <taxon>Euteleostomi</taxon>
        <taxon>Amphibia</taxon>
        <taxon>Batrachia</taxon>
        <taxon>Anura</taxon>
        <taxon>Pelobatoidea</taxon>
        <taxon>Pelobatidae</taxon>
        <taxon>Pelobates</taxon>
    </lineage>
</organism>
<keyword evidence="2" id="KW-1185">Reference proteome</keyword>
<protein>
    <submittedName>
        <fullName evidence="1">Uncharacterized protein</fullName>
    </submittedName>
</protein>
<proteinExistence type="predicted"/>
<reference evidence="1" key="1">
    <citation type="submission" date="2022-03" db="EMBL/GenBank/DDBJ databases">
        <authorList>
            <person name="Alioto T."/>
            <person name="Alioto T."/>
            <person name="Gomez Garrido J."/>
        </authorList>
    </citation>
    <scope>NUCLEOTIDE SEQUENCE</scope>
</reference>
<evidence type="ECO:0000313" key="2">
    <source>
        <dbReference type="Proteomes" id="UP001295444"/>
    </source>
</evidence>
<sequence length="103" mass="11618">MEEEIKQAIKTAKIGKTLDPDGLPNDYYKKLGHNLIPRLTKALNRLTDRTCFHKEFLVATITVIPKPGKNPENSRNFHRPLCLSLMRSSSEAPLQQASNMSCP</sequence>
<dbReference type="EMBL" id="OW240916">
    <property type="protein sequence ID" value="CAH2296761.1"/>
    <property type="molecule type" value="Genomic_DNA"/>
</dbReference>
<evidence type="ECO:0000313" key="1">
    <source>
        <dbReference type="EMBL" id="CAH2296761.1"/>
    </source>
</evidence>